<keyword evidence="3" id="KW-1185">Reference proteome</keyword>
<dbReference type="AlphaFoldDB" id="A0A835GLN0"/>
<evidence type="ECO:0000259" key="1">
    <source>
        <dbReference type="Pfam" id="PF13843"/>
    </source>
</evidence>
<name>A0A835GLN0_SPOEX</name>
<proteinExistence type="predicted"/>
<feature type="non-terminal residue" evidence="2">
    <location>
        <position position="307"/>
    </location>
</feature>
<reference evidence="2" key="1">
    <citation type="submission" date="2020-08" db="EMBL/GenBank/DDBJ databases">
        <title>Spodoptera exigua strain:BAW_Kor-Di-RS1 Genome sequencing and assembly.</title>
        <authorList>
            <person name="Kim J."/>
            <person name="Nam H.Y."/>
            <person name="Kwon M."/>
            <person name="Choi J.H."/>
            <person name="Cho S.R."/>
            <person name="Kim G.-H."/>
        </authorList>
    </citation>
    <scope>NUCLEOTIDE SEQUENCE</scope>
    <source>
        <strain evidence="2">BAW_Kor-Di-RS1</strain>
        <tissue evidence="2">Whole-body</tissue>
    </source>
</reference>
<accession>A0A835GLN0</accession>
<feature type="domain" description="PiggyBac transposable element-derived protein" evidence="1">
    <location>
        <begin position="52"/>
        <end position="184"/>
    </location>
</feature>
<evidence type="ECO:0000313" key="2">
    <source>
        <dbReference type="EMBL" id="KAF9419998.1"/>
    </source>
</evidence>
<dbReference type="Proteomes" id="UP000648187">
    <property type="component" value="Unassembled WGS sequence"/>
</dbReference>
<protein>
    <recommendedName>
        <fullName evidence="1">PiggyBac transposable element-derived protein domain-containing protein</fullName>
    </recommendedName>
</protein>
<dbReference type="PANTHER" id="PTHR46599:SF3">
    <property type="entry name" value="PIGGYBAC TRANSPOSABLE ELEMENT-DERIVED PROTEIN 4"/>
    <property type="match status" value="1"/>
</dbReference>
<gene>
    <name evidence="2" type="ORF">HW555_003592</name>
</gene>
<comment type="caution">
    <text evidence="2">The sequence shown here is derived from an EMBL/GenBank/DDBJ whole genome shotgun (WGS) entry which is preliminary data.</text>
</comment>
<sequence length="307" mass="35369">EDVPLSRLGCFRGKNKYKWSKLPPNRSSVRTPQHNIISRVPTSNLTQNDGKDPYSLWKQYINNEMLSEMLLRTNEKLAEYRSKYVKQDRPELKDIDIIELQAFIGLLMYTAVFKSNHEDADLIFATDGTGRDIFRCVMSKNRFLCLLHCLRFDNALDRVQRKENNKLAAISNIFNKFVSNCQKAVIRLSKPLHGSNKNITCDNWFTSVQLIDALRERGLTCVGTLVLEHIKRRFCNLRLPRELRISLAKVLGSDKPETCEDGAEEVKTRKTCLSCPPKLKRKSTYKCYSCKKHVCLQCAKQVCPDCA</sequence>
<dbReference type="EMBL" id="JACKWZ010000036">
    <property type="protein sequence ID" value="KAF9419998.1"/>
    <property type="molecule type" value="Genomic_DNA"/>
</dbReference>
<evidence type="ECO:0000313" key="3">
    <source>
        <dbReference type="Proteomes" id="UP000648187"/>
    </source>
</evidence>
<dbReference type="InterPro" id="IPR029526">
    <property type="entry name" value="PGBD"/>
</dbReference>
<dbReference type="Pfam" id="PF13843">
    <property type="entry name" value="DDE_Tnp_1_7"/>
    <property type="match status" value="1"/>
</dbReference>
<organism evidence="2 3">
    <name type="scientific">Spodoptera exigua</name>
    <name type="common">Beet armyworm</name>
    <name type="synonym">Noctua fulgens</name>
    <dbReference type="NCBI Taxonomy" id="7107"/>
    <lineage>
        <taxon>Eukaryota</taxon>
        <taxon>Metazoa</taxon>
        <taxon>Ecdysozoa</taxon>
        <taxon>Arthropoda</taxon>
        <taxon>Hexapoda</taxon>
        <taxon>Insecta</taxon>
        <taxon>Pterygota</taxon>
        <taxon>Neoptera</taxon>
        <taxon>Endopterygota</taxon>
        <taxon>Lepidoptera</taxon>
        <taxon>Glossata</taxon>
        <taxon>Ditrysia</taxon>
        <taxon>Noctuoidea</taxon>
        <taxon>Noctuidae</taxon>
        <taxon>Amphipyrinae</taxon>
        <taxon>Spodoptera</taxon>
    </lineage>
</organism>
<dbReference type="PANTHER" id="PTHR46599">
    <property type="entry name" value="PIGGYBAC TRANSPOSABLE ELEMENT-DERIVED PROTEIN 4"/>
    <property type="match status" value="1"/>
</dbReference>